<comment type="caution">
    <text evidence="2">The sequence shown here is derived from an EMBL/GenBank/DDBJ whole genome shotgun (WGS) entry which is preliminary data.</text>
</comment>
<evidence type="ECO:0000256" key="1">
    <source>
        <dbReference type="SAM" id="Phobius"/>
    </source>
</evidence>
<reference evidence="2" key="1">
    <citation type="submission" date="2021-01" db="EMBL/GenBank/DDBJ databases">
        <title>Genome public.</title>
        <authorList>
            <person name="Liu C."/>
            <person name="Sun Q."/>
        </authorList>
    </citation>
    <scope>NUCLEOTIDE SEQUENCE</scope>
    <source>
        <strain evidence="2">YIM B02565</strain>
    </source>
</reference>
<keyword evidence="1" id="KW-0812">Transmembrane</keyword>
<keyword evidence="3" id="KW-1185">Reference proteome</keyword>
<dbReference type="Gene3D" id="1.25.40.10">
    <property type="entry name" value="Tetratricopeptide repeat domain"/>
    <property type="match status" value="1"/>
</dbReference>
<evidence type="ECO:0008006" key="4">
    <source>
        <dbReference type="Google" id="ProtNLM"/>
    </source>
</evidence>
<gene>
    <name evidence="2" type="ORF">JK634_08895</name>
</gene>
<dbReference type="AlphaFoldDB" id="A0A937FI17"/>
<keyword evidence="1" id="KW-1133">Transmembrane helix</keyword>
<name>A0A937FI17_9CLOT</name>
<evidence type="ECO:0000313" key="2">
    <source>
        <dbReference type="EMBL" id="MBL4931921.1"/>
    </source>
</evidence>
<protein>
    <recommendedName>
        <fullName evidence="4">Tetratricopeptide repeat protein</fullName>
    </recommendedName>
</protein>
<dbReference type="InterPro" id="IPR011990">
    <property type="entry name" value="TPR-like_helical_dom_sf"/>
</dbReference>
<dbReference type="Proteomes" id="UP000623681">
    <property type="component" value="Unassembled WGS sequence"/>
</dbReference>
<accession>A0A937FI17</accession>
<organism evidence="2 3">
    <name type="scientific">Clostridium paridis</name>
    <dbReference type="NCBI Taxonomy" id="2803863"/>
    <lineage>
        <taxon>Bacteria</taxon>
        <taxon>Bacillati</taxon>
        <taxon>Bacillota</taxon>
        <taxon>Clostridia</taxon>
        <taxon>Eubacteriales</taxon>
        <taxon>Clostridiaceae</taxon>
        <taxon>Clostridium</taxon>
    </lineage>
</organism>
<sequence>MNEIEIKKQIIVSSIIAKYKRGNYIINGVFLIVIICVAIIAVLKTPIEFTFPVFTHIIKLSLISGIIIAVLKISIKYIRILLLKRILLEECAAKKYFEIMNGVYRSERKKVYREKILFEMIYGSIYSGNFNGALELLLSGKIDTKKLRKQDLLNYYVYLADCYYSLGNIDEFLKAKSTAEKITDNKKYSVAEKINNQIKIIVLKGDLAFYNNDFKESRELFQEALLNVSSKLNKIVIIYKLSLIDIKEGMLEGAKEKLEFVINHGNEIYQVNEAKEQIRLISVKVE</sequence>
<keyword evidence="1" id="KW-0472">Membrane</keyword>
<feature type="transmembrane region" description="Helical" evidence="1">
    <location>
        <begin position="49"/>
        <end position="75"/>
    </location>
</feature>
<proteinExistence type="predicted"/>
<evidence type="ECO:0000313" key="3">
    <source>
        <dbReference type="Proteomes" id="UP000623681"/>
    </source>
</evidence>
<feature type="transmembrane region" description="Helical" evidence="1">
    <location>
        <begin position="24"/>
        <end position="43"/>
    </location>
</feature>
<dbReference type="RefSeq" id="WP_202767302.1">
    <property type="nucleotide sequence ID" value="NZ_JAESWA010000022.1"/>
</dbReference>
<dbReference type="EMBL" id="JAESWA010000022">
    <property type="protein sequence ID" value="MBL4931921.1"/>
    <property type="molecule type" value="Genomic_DNA"/>
</dbReference>